<keyword evidence="3" id="KW-1185">Reference proteome</keyword>
<comment type="caution">
    <text evidence="2">The sequence shown here is derived from an EMBL/GenBank/DDBJ whole genome shotgun (WGS) entry which is preliminary data.</text>
</comment>
<protein>
    <submittedName>
        <fullName evidence="2">Uncharacterized protein</fullName>
    </submittedName>
</protein>
<sequence length="130" mass="14561">MLDASATRPPRRHSILDPSVRTPRPEDEEEAPKRRNVPTQELFSAKDTNVLPEFSAVESPVSVELRTNIKIPDPITFAQLLTTYFATRFGRSEDQVGLTIEHGKLLMIGGSMKPGICLYKPQPLIRSLFS</sequence>
<feature type="region of interest" description="Disordered" evidence="1">
    <location>
        <begin position="1"/>
        <end position="42"/>
    </location>
</feature>
<dbReference type="STRING" id="1198029.A0A1U7LIA4"/>
<reference evidence="2 3" key="1">
    <citation type="submission" date="2016-04" db="EMBL/GenBank/DDBJ databases">
        <title>Evolutionary innovation and constraint leading to complex multicellularity in the Ascomycota.</title>
        <authorList>
            <person name="Cisse O."/>
            <person name="Nguyen A."/>
            <person name="Hewitt D.A."/>
            <person name="Jedd G."/>
            <person name="Stajich J.E."/>
        </authorList>
    </citation>
    <scope>NUCLEOTIDE SEQUENCE [LARGE SCALE GENOMIC DNA]</scope>
    <source>
        <strain evidence="2 3">DAH-3</strain>
    </source>
</reference>
<evidence type="ECO:0000256" key="1">
    <source>
        <dbReference type="SAM" id="MobiDB-lite"/>
    </source>
</evidence>
<name>A0A1U7LIA4_NEOID</name>
<dbReference type="OrthoDB" id="255819at2759"/>
<dbReference type="AlphaFoldDB" id="A0A1U7LIA4"/>
<proteinExistence type="predicted"/>
<organism evidence="2 3">
    <name type="scientific">Neolecta irregularis (strain DAH-3)</name>
    <dbReference type="NCBI Taxonomy" id="1198029"/>
    <lineage>
        <taxon>Eukaryota</taxon>
        <taxon>Fungi</taxon>
        <taxon>Dikarya</taxon>
        <taxon>Ascomycota</taxon>
        <taxon>Taphrinomycotina</taxon>
        <taxon>Neolectales</taxon>
        <taxon>Neolectaceae</taxon>
        <taxon>Neolecta</taxon>
    </lineage>
</organism>
<accession>A0A1U7LIA4</accession>
<gene>
    <name evidence="2" type="ORF">NEOLI_003933</name>
</gene>
<dbReference type="Proteomes" id="UP000186594">
    <property type="component" value="Unassembled WGS sequence"/>
</dbReference>
<evidence type="ECO:0000313" key="2">
    <source>
        <dbReference type="EMBL" id="OLL22358.1"/>
    </source>
</evidence>
<dbReference type="EMBL" id="LXFE01003427">
    <property type="protein sequence ID" value="OLL22358.1"/>
    <property type="molecule type" value="Genomic_DNA"/>
</dbReference>
<evidence type="ECO:0000313" key="3">
    <source>
        <dbReference type="Proteomes" id="UP000186594"/>
    </source>
</evidence>